<keyword evidence="3" id="KW-1185">Reference proteome</keyword>
<organism evidence="2 3">
    <name type="scientific">Petrolisthes manimaculis</name>
    <dbReference type="NCBI Taxonomy" id="1843537"/>
    <lineage>
        <taxon>Eukaryota</taxon>
        <taxon>Metazoa</taxon>
        <taxon>Ecdysozoa</taxon>
        <taxon>Arthropoda</taxon>
        <taxon>Crustacea</taxon>
        <taxon>Multicrustacea</taxon>
        <taxon>Malacostraca</taxon>
        <taxon>Eumalacostraca</taxon>
        <taxon>Eucarida</taxon>
        <taxon>Decapoda</taxon>
        <taxon>Pleocyemata</taxon>
        <taxon>Anomura</taxon>
        <taxon>Galatheoidea</taxon>
        <taxon>Porcellanidae</taxon>
        <taxon>Petrolisthes</taxon>
    </lineage>
</organism>
<dbReference type="AlphaFoldDB" id="A0AAE1U138"/>
<evidence type="ECO:0000313" key="3">
    <source>
        <dbReference type="Proteomes" id="UP001292094"/>
    </source>
</evidence>
<proteinExistence type="predicted"/>
<sequence>MNAGCSSEVVVVCQSRRIMGLDCGPSRSRLLCLSRPPICPTSHALPSAPALPSPPHYNTLHTSYYFLVFSPPILQLSPDSFTFPHRPLLVPSRVAVGVGSRQRGAAPTQITLDEEAVGVKPRPLFLPVASLHPSPGYADEGKERQGIRPPISRAPGKQHVHSRDCISLHTELGGAIHHTPPTLHVYIPYFFTSTLGFFVCYDIV</sequence>
<dbReference type="Proteomes" id="UP001292094">
    <property type="component" value="Unassembled WGS sequence"/>
</dbReference>
<dbReference type="EMBL" id="JAWZYT010002739">
    <property type="protein sequence ID" value="KAK4302405.1"/>
    <property type="molecule type" value="Genomic_DNA"/>
</dbReference>
<accession>A0AAE1U138</accession>
<evidence type="ECO:0000256" key="1">
    <source>
        <dbReference type="SAM" id="MobiDB-lite"/>
    </source>
</evidence>
<reference evidence="2" key="1">
    <citation type="submission" date="2023-11" db="EMBL/GenBank/DDBJ databases">
        <title>Genome assemblies of two species of porcelain crab, Petrolisthes cinctipes and Petrolisthes manimaculis (Anomura: Porcellanidae).</title>
        <authorList>
            <person name="Angst P."/>
        </authorList>
    </citation>
    <scope>NUCLEOTIDE SEQUENCE</scope>
    <source>
        <strain evidence="2">PB745_02</strain>
        <tissue evidence="2">Gill</tissue>
    </source>
</reference>
<evidence type="ECO:0000313" key="2">
    <source>
        <dbReference type="EMBL" id="KAK4302405.1"/>
    </source>
</evidence>
<comment type="caution">
    <text evidence="2">The sequence shown here is derived from an EMBL/GenBank/DDBJ whole genome shotgun (WGS) entry which is preliminary data.</text>
</comment>
<protein>
    <submittedName>
        <fullName evidence="2">Uncharacterized protein</fullName>
    </submittedName>
</protein>
<feature type="region of interest" description="Disordered" evidence="1">
    <location>
        <begin position="137"/>
        <end position="157"/>
    </location>
</feature>
<gene>
    <name evidence="2" type="ORF">Pmani_025517</name>
</gene>
<name>A0AAE1U138_9EUCA</name>